<sequence length="85" mass="9704">LGKKILAIRVEGDELRERLTCAEEENKAIMDKVADLSSLHELKVTTKVMTMKELTEIKDYVVQEHMEGFKKAIHQMHFFVGSGIS</sequence>
<dbReference type="Gramene" id="rna-AYBTSS11_LOCUS20865">
    <property type="protein sequence ID" value="CAJ1965482.1"/>
    <property type="gene ID" value="gene-AYBTSS11_LOCUS20865"/>
</dbReference>
<evidence type="ECO:0000313" key="1">
    <source>
        <dbReference type="EMBL" id="CAJ1965482.1"/>
    </source>
</evidence>
<reference evidence="1" key="1">
    <citation type="submission" date="2023-10" db="EMBL/GenBank/DDBJ databases">
        <authorList>
            <person name="Domelevo Entfellner J.-B."/>
        </authorList>
    </citation>
    <scope>NUCLEOTIDE SEQUENCE</scope>
</reference>
<organism evidence="1 2">
    <name type="scientific">Sphenostylis stenocarpa</name>
    <dbReference type="NCBI Taxonomy" id="92480"/>
    <lineage>
        <taxon>Eukaryota</taxon>
        <taxon>Viridiplantae</taxon>
        <taxon>Streptophyta</taxon>
        <taxon>Embryophyta</taxon>
        <taxon>Tracheophyta</taxon>
        <taxon>Spermatophyta</taxon>
        <taxon>Magnoliopsida</taxon>
        <taxon>eudicotyledons</taxon>
        <taxon>Gunneridae</taxon>
        <taxon>Pentapetalae</taxon>
        <taxon>rosids</taxon>
        <taxon>fabids</taxon>
        <taxon>Fabales</taxon>
        <taxon>Fabaceae</taxon>
        <taxon>Papilionoideae</taxon>
        <taxon>50 kb inversion clade</taxon>
        <taxon>NPAAA clade</taxon>
        <taxon>indigoferoid/millettioid clade</taxon>
        <taxon>Phaseoleae</taxon>
        <taxon>Sphenostylis</taxon>
    </lineage>
</organism>
<dbReference type="AlphaFoldDB" id="A0AA86VQC6"/>
<accession>A0AA86VQC6</accession>
<gene>
    <name evidence="1" type="ORF">AYBTSS11_LOCUS20865</name>
</gene>
<name>A0AA86VQC6_9FABA</name>
<evidence type="ECO:0000313" key="2">
    <source>
        <dbReference type="Proteomes" id="UP001189624"/>
    </source>
</evidence>
<dbReference type="EMBL" id="OY731403">
    <property type="protein sequence ID" value="CAJ1965482.1"/>
    <property type="molecule type" value="Genomic_DNA"/>
</dbReference>
<protein>
    <submittedName>
        <fullName evidence="1">Uncharacterized protein</fullName>
    </submittedName>
</protein>
<keyword evidence="2" id="KW-1185">Reference proteome</keyword>
<dbReference type="Proteomes" id="UP001189624">
    <property type="component" value="Chromosome 6"/>
</dbReference>
<proteinExistence type="predicted"/>
<feature type="non-terminal residue" evidence="1">
    <location>
        <position position="1"/>
    </location>
</feature>